<reference evidence="2 3" key="1">
    <citation type="submission" date="2017-10" db="EMBL/GenBank/DDBJ databases">
        <authorList>
            <consortium name="Urmite Genomes"/>
        </authorList>
    </citation>
    <scope>NUCLEOTIDE SEQUENCE [LARGE SCALE GENOMIC DNA]</scope>
    <source>
        <strain evidence="2 3">FB-527</strain>
    </source>
</reference>
<keyword evidence="3" id="KW-1185">Reference proteome</keyword>
<dbReference type="InterPro" id="IPR037401">
    <property type="entry name" value="SnoaL-like"/>
</dbReference>
<sequence>MAGSHASLNLHTMTTSEIATVLAWHDALNDSDLDTLVALSSDDIDIGDAHGAAQGHQALRRWAATLTATGELGRMYVHDGVVVVEQEISNPDRPGDVTGATAFRVVRDRVTSVFRHQDLASALAATDLTEDDCVD</sequence>
<organism evidence="2 3">
    <name type="scientific">Mycobacterium simulans</name>
    <dbReference type="NCBI Taxonomy" id="627089"/>
    <lineage>
        <taxon>Bacteria</taxon>
        <taxon>Bacillati</taxon>
        <taxon>Actinomycetota</taxon>
        <taxon>Actinomycetes</taxon>
        <taxon>Mycobacteriales</taxon>
        <taxon>Mycobacteriaceae</taxon>
        <taxon>Mycobacterium</taxon>
    </lineage>
</organism>
<dbReference type="Proteomes" id="UP000554965">
    <property type="component" value="Unassembled WGS sequence"/>
</dbReference>
<dbReference type="InterPro" id="IPR032710">
    <property type="entry name" value="NTF2-like_dom_sf"/>
</dbReference>
<feature type="domain" description="SnoaL-like" evidence="1">
    <location>
        <begin position="21"/>
        <end position="112"/>
    </location>
</feature>
<evidence type="ECO:0000313" key="2">
    <source>
        <dbReference type="EMBL" id="SOJ53009.1"/>
    </source>
</evidence>
<dbReference type="SUPFAM" id="SSF54427">
    <property type="entry name" value="NTF2-like"/>
    <property type="match status" value="1"/>
</dbReference>
<dbReference type="AlphaFoldDB" id="A0A7Z7IIH5"/>
<protein>
    <recommendedName>
        <fullName evidence="1">SnoaL-like domain-containing protein</fullName>
    </recommendedName>
</protein>
<dbReference type="Gene3D" id="3.10.450.50">
    <property type="match status" value="1"/>
</dbReference>
<dbReference type="EMBL" id="OCTY01000002">
    <property type="protein sequence ID" value="SOJ53009.1"/>
    <property type="molecule type" value="Genomic_DNA"/>
</dbReference>
<accession>A0A7Z7IIH5</accession>
<gene>
    <name evidence="2" type="ORF">MSIMFB_00514</name>
</gene>
<evidence type="ECO:0000313" key="3">
    <source>
        <dbReference type="Proteomes" id="UP000554965"/>
    </source>
</evidence>
<name>A0A7Z7IIH5_9MYCO</name>
<evidence type="ECO:0000259" key="1">
    <source>
        <dbReference type="Pfam" id="PF12680"/>
    </source>
</evidence>
<comment type="caution">
    <text evidence="2">The sequence shown here is derived from an EMBL/GenBank/DDBJ whole genome shotgun (WGS) entry which is preliminary data.</text>
</comment>
<dbReference type="Pfam" id="PF12680">
    <property type="entry name" value="SnoaL_2"/>
    <property type="match status" value="1"/>
</dbReference>
<proteinExistence type="predicted"/>